<feature type="compositionally biased region" description="Acidic residues" evidence="1">
    <location>
        <begin position="62"/>
        <end position="77"/>
    </location>
</feature>
<sequence length="96" mass="11256">MQDSKKQKSEKQEGKDLPGYPHYPENEDIFEQEERILSDRVEQEEEERNRSLDEGLDVPGSELDDDEEEIGSEDEENNYYSLGGDNHEDLEQSEDF</sequence>
<evidence type="ECO:0000313" key="3">
    <source>
        <dbReference type="Proteomes" id="UP000606494"/>
    </source>
</evidence>
<feature type="compositionally biased region" description="Basic and acidic residues" evidence="1">
    <location>
        <begin position="32"/>
        <end position="53"/>
    </location>
</feature>
<dbReference type="Proteomes" id="UP000606494">
    <property type="component" value="Unassembled WGS sequence"/>
</dbReference>
<proteinExistence type="predicted"/>
<comment type="caution">
    <text evidence="2">The sequence shown here is derived from an EMBL/GenBank/DDBJ whole genome shotgun (WGS) entry which is preliminary data.</text>
</comment>
<name>A0ABR7Y573_9SPHI</name>
<protein>
    <submittedName>
        <fullName evidence="2">Uncharacterized protein</fullName>
    </submittedName>
</protein>
<feature type="compositionally biased region" description="Basic and acidic residues" evidence="1">
    <location>
        <begin position="1"/>
        <end position="16"/>
    </location>
</feature>
<evidence type="ECO:0000313" key="2">
    <source>
        <dbReference type="EMBL" id="MBD1426444.1"/>
    </source>
</evidence>
<organism evidence="2 3">
    <name type="scientific">Sphingobacterium arenae</name>
    <dbReference type="NCBI Taxonomy" id="1280598"/>
    <lineage>
        <taxon>Bacteria</taxon>
        <taxon>Pseudomonadati</taxon>
        <taxon>Bacteroidota</taxon>
        <taxon>Sphingobacteriia</taxon>
        <taxon>Sphingobacteriales</taxon>
        <taxon>Sphingobacteriaceae</taxon>
        <taxon>Sphingobacterium</taxon>
    </lineage>
</organism>
<reference evidence="2 3" key="1">
    <citation type="submission" date="2020-08" db="EMBL/GenBank/DDBJ databases">
        <title>Sphingobacterium sp. DN00404 isolated from aquaculture water.</title>
        <authorList>
            <person name="Zhang M."/>
        </authorList>
    </citation>
    <scope>NUCLEOTIDE SEQUENCE [LARGE SCALE GENOMIC DNA]</scope>
    <source>
        <strain evidence="2 3">KCTC 32294</strain>
    </source>
</reference>
<evidence type="ECO:0000256" key="1">
    <source>
        <dbReference type="SAM" id="MobiDB-lite"/>
    </source>
</evidence>
<dbReference type="EMBL" id="JACNYK010000003">
    <property type="protein sequence ID" value="MBD1426444.1"/>
    <property type="molecule type" value="Genomic_DNA"/>
</dbReference>
<feature type="region of interest" description="Disordered" evidence="1">
    <location>
        <begin position="1"/>
        <end position="96"/>
    </location>
</feature>
<accession>A0ABR7Y573</accession>
<keyword evidence="3" id="KW-1185">Reference proteome</keyword>
<gene>
    <name evidence="2" type="ORF">H8B17_12700</name>
</gene>
<dbReference type="RefSeq" id="WP_190309601.1">
    <property type="nucleotide sequence ID" value="NZ_JACNYK010000003.1"/>
</dbReference>